<dbReference type="CDD" id="cd16378">
    <property type="entry name" value="CcmH_N"/>
    <property type="match status" value="1"/>
</dbReference>
<keyword evidence="6" id="KW-0812">Transmembrane</keyword>
<keyword evidence="6" id="KW-1133">Transmembrane helix</keyword>
<keyword evidence="5 6" id="KW-0408">Iron</keyword>
<reference evidence="8 9" key="1">
    <citation type="journal article" date="2011" name="J. Bacteriol.">
        <title>Genome sequence of the ethanol-producing Zymomonas mobilis subsp. mobilis lectotype strain ATCC 10988.</title>
        <authorList>
            <person name="Pappas K.M."/>
            <person name="Kouvelis V.N."/>
            <person name="Saunders E."/>
            <person name="Brettin T.S."/>
            <person name="Bruce D."/>
            <person name="Detter C."/>
            <person name="Balakireva M."/>
            <person name="Han C.S."/>
            <person name="Savvakis G."/>
            <person name="Kyrpides N.C."/>
            <person name="Typas M.A."/>
        </authorList>
    </citation>
    <scope>NUCLEOTIDE SEQUENCE [LARGE SCALE GENOMIC DNA]</scope>
    <source>
        <strain evidence="9">ATCC 10988 / DSM 424 / CCUG 17860 / LMG 404 / NCIMB 8938 / NRRL B-806 / ZM1</strain>
    </source>
</reference>
<evidence type="ECO:0000313" key="8">
    <source>
        <dbReference type="EMBL" id="AEH61942.1"/>
    </source>
</evidence>
<dbReference type="InterPro" id="IPR005616">
    <property type="entry name" value="CcmH/CycL/Ccl2/NrfF_N"/>
</dbReference>
<evidence type="ECO:0000256" key="3">
    <source>
        <dbReference type="ARBA" id="ARBA00022723"/>
    </source>
</evidence>
<keyword evidence="3 6" id="KW-0479">Metal-binding</keyword>
<sequence precursor="true">MTWLKPLGAFMAFLFLAVPLTAFVTAEQPADPYAEQPLQNPVQENQAQDLMHTLRCLVCQGQSIADSNAAMAADMRAIVRHDIEKGWSPEEVRRWFIDRYGDWVSYKPTWSKRSWPLWILPLVVLSAGLFFIIRLFRKEDKE</sequence>
<protein>
    <recommendedName>
        <fullName evidence="6">Cytochrome c-type biogenesis protein</fullName>
    </recommendedName>
</protein>
<evidence type="ECO:0000313" key="9">
    <source>
        <dbReference type="Proteomes" id="UP000001494"/>
    </source>
</evidence>
<organism evidence="8 9">
    <name type="scientific">Zymomonas mobilis subsp. mobilis (strain ATCC 10988 / DSM 424 / LMG 404 / NCIMB 8938 / NRRL B-806 / ZM1)</name>
    <dbReference type="NCBI Taxonomy" id="555217"/>
    <lineage>
        <taxon>Bacteria</taxon>
        <taxon>Pseudomonadati</taxon>
        <taxon>Pseudomonadota</taxon>
        <taxon>Alphaproteobacteria</taxon>
        <taxon>Sphingomonadales</taxon>
        <taxon>Zymomonadaceae</taxon>
        <taxon>Zymomonas</taxon>
    </lineage>
</organism>
<dbReference type="HOGENOM" id="CLU_107187_2_1_5"/>
<dbReference type="OrthoDB" id="9804975at2"/>
<evidence type="ECO:0000256" key="5">
    <source>
        <dbReference type="ARBA" id="ARBA00023004"/>
    </source>
</evidence>
<accession>A0A0H3FZX5</accession>
<dbReference type="KEGG" id="zmm:Zmob_0089"/>
<evidence type="ECO:0000256" key="6">
    <source>
        <dbReference type="RuleBase" id="RU364112"/>
    </source>
</evidence>
<evidence type="ECO:0000256" key="1">
    <source>
        <dbReference type="ARBA" id="ARBA00010342"/>
    </source>
</evidence>
<gene>
    <name evidence="8" type="ordered locus">Zmob_0089</name>
</gene>
<dbReference type="PANTHER" id="PTHR47870:SF4">
    <property type="entry name" value="CYTOCHROME C-TYPE BIOGENESIS PROTEIN CYCH"/>
    <property type="match status" value="1"/>
</dbReference>
<name>A0A0H3FZX5_ZYMMA</name>
<keyword evidence="4 6" id="KW-0732">Signal</keyword>
<dbReference type="PANTHER" id="PTHR47870">
    <property type="entry name" value="CYTOCHROME C-TYPE BIOGENESIS PROTEIN CCMH"/>
    <property type="match status" value="1"/>
</dbReference>
<dbReference type="InterPro" id="IPR051263">
    <property type="entry name" value="C-type_cytochrome_biogenesis"/>
</dbReference>
<evidence type="ECO:0000256" key="2">
    <source>
        <dbReference type="ARBA" id="ARBA00022617"/>
    </source>
</evidence>
<dbReference type="GO" id="GO:0005886">
    <property type="term" value="C:plasma membrane"/>
    <property type="evidence" value="ECO:0007669"/>
    <property type="project" value="TreeGrafter"/>
</dbReference>
<feature type="transmembrane region" description="Helical" evidence="6">
    <location>
        <begin position="115"/>
        <end position="136"/>
    </location>
</feature>
<dbReference type="GO" id="GO:0046872">
    <property type="term" value="F:metal ion binding"/>
    <property type="evidence" value="ECO:0007669"/>
    <property type="project" value="UniProtKB-KW"/>
</dbReference>
<comment type="function">
    <text evidence="6">Possible subunit of a heme lyase.</text>
</comment>
<dbReference type="Gene3D" id="1.10.8.640">
    <property type="entry name" value="Cytochrome C biogenesis protein"/>
    <property type="match status" value="1"/>
</dbReference>
<dbReference type="InterPro" id="IPR038297">
    <property type="entry name" value="CcmH/CycL/NrfF/Ccl2_sf"/>
</dbReference>
<proteinExistence type="inferred from homology"/>
<evidence type="ECO:0000259" key="7">
    <source>
        <dbReference type="Pfam" id="PF03918"/>
    </source>
</evidence>
<feature type="chain" id="PRO_5011021304" description="Cytochrome c-type biogenesis protein" evidence="6">
    <location>
        <begin position="23"/>
        <end position="142"/>
    </location>
</feature>
<dbReference type="AlphaFoldDB" id="A0A0H3FZX5"/>
<dbReference type="RefSeq" id="WP_014500323.1">
    <property type="nucleotide sequence ID" value="NC_017262.1"/>
</dbReference>
<keyword evidence="2 6" id="KW-0349">Heme</keyword>
<dbReference type="Proteomes" id="UP000001494">
    <property type="component" value="Chromosome"/>
</dbReference>
<dbReference type="EMBL" id="CP002850">
    <property type="protein sequence ID" value="AEH61942.1"/>
    <property type="molecule type" value="Genomic_DNA"/>
</dbReference>
<feature type="signal peptide" evidence="6">
    <location>
        <begin position="1"/>
        <end position="22"/>
    </location>
</feature>
<dbReference type="eggNOG" id="COG3088">
    <property type="taxonomic scope" value="Bacteria"/>
</dbReference>
<feature type="domain" description="CcmH/CycL/Ccl2/NrfF N-terminal" evidence="7">
    <location>
        <begin position="26"/>
        <end position="141"/>
    </location>
</feature>
<evidence type="ECO:0000256" key="4">
    <source>
        <dbReference type="ARBA" id="ARBA00022729"/>
    </source>
</evidence>
<keyword evidence="6" id="KW-0472">Membrane</keyword>
<dbReference type="Pfam" id="PF03918">
    <property type="entry name" value="CcmH"/>
    <property type="match status" value="1"/>
</dbReference>
<comment type="similarity">
    <text evidence="1 6">Belongs to the CcmH/CycL/Ccl2/NrfF family.</text>
</comment>